<keyword evidence="1" id="KW-0812">Transmembrane</keyword>
<sequence>MDKYLVVHRISVNSHKVFELPNINNGQVESQLSISAVALPTIIYLILYLAFRSNRFQSYNENKAGPDLLRSLRSLLRSLAKNTDPCSITIEILRTKKKTRTKFITKKINKFQTKLVKSVVA</sequence>
<dbReference type="Proteomes" id="UP000276133">
    <property type="component" value="Unassembled WGS sequence"/>
</dbReference>
<dbReference type="EMBL" id="REGN01014208">
    <property type="protein sequence ID" value="RMZ92914.1"/>
    <property type="molecule type" value="Genomic_DNA"/>
</dbReference>
<evidence type="ECO:0000313" key="2">
    <source>
        <dbReference type="EMBL" id="RMZ92914.1"/>
    </source>
</evidence>
<keyword evidence="1" id="KW-1133">Transmembrane helix</keyword>
<name>A0A3M7P2M3_BRAPC</name>
<proteinExistence type="predicted"/>
<organism evidence="2 3">
    <name type="scientific">Brachionus plicatilis</name>
    <name type="common">Marine rotifer</name>
    <name type="synonym">Brachionus muelleri</name>
    <dbReference type="NCBI Taxonomy" id="10195"/>
    <lineage>
        <taxon>Eukaryota</taxon>
        <taxon>Metazoa</taxon>
        <taxon>Spiralia</taxon>
        <taxon>Gnathifera</taxon>
        <taxon>Rotifera</taxon>
        <taxon>Eurotatoria</taxon>
        <taxon>Monogononta</taxon>
        <taxon>Pseudotrocha</taxon>
        <taxon>Ploima</taxon>
        <taxon>Brachionidae</taxon>
        <taxon>Brachionus</taxon>
    </lineage>
</organism>
<reference evidence="2 3" key="1">
    <citation type="journal article" date="2018" name="Sci. Rep.">
        <title>Genomic signatures of local adaptation to the degree of environmental predictability in rotifers.</title>
        <authorList>
            <person name="Franch-Gras L."/>
            <person name="Hahn C."/>
            <person name="Garcia-Roger E.M."/>
            <person name="Carmona M.J."/>
            <person name="Serra M."/>
            <person name="Gomez A."/>
        </authorList>
    </citation>
    <scope>NUCLEOTIDE SEQUENCE [LARGE SCALE GENOMIC DNA]</scope>
    <source>
        <strain evidence="2">HYR1</strain>
    </source>
</reference>
<dbReference type="AlphaFoldDB" id="A0A3M7P2M3"/>
<feature type="transmembrane region" description="Helical" evidence="1">
    <location>
        <begin position="32"/>
        <end position="51"/>
    </location>
</feature>
<protein>
    <submittedName>
        <fullName evidence="2">Uncharacterized protein</fullName>
    </submittedName>
</protein>
<evidence type="ECO:0000256" key="1">
    <source>
        <dbReference type="SAM" id="Phobius"/>
    </source>
</evidence>
<accession>A0A3M7P2M3</accession>
<comment type="caution">
    <text evidence="2">The sequence shown here is derived from an EMBL/GenBank/DDBJ whole genome shotgun (WGS) entry which is preliminary data.</text>
</comment>
<evidence type="ECO:0000313" key="3">
    <source>
        <dbReference type="Proteomes" id="UP000276133"/>
    </source>
</evidence>
<keyword evidence="1" id="KW-0472">Membrane</keyword>
<keyword evidence="3" id="KW-1185">Reference proteome</keyword>
<gene>
    <name evidence="2" type="ORF">BpHYR1_009789</name>
</gene>